<protein>
    <recommendedName>
        <fullName evidence="3">HD/PDEase domain-containing protein</fullName>
    </recommendedName>
</protein>
<keyword evidence="2" id="KW-0472">Membrane</keyword>
<organism evidence="4">
    <name type="scientific">uncultured delta proteobacterium</name>
    <dbReference type="NCBI Taxonomy" id="34034"/>
    <lineage>
        <taxon>Bacteria</taxon>
        <taxon>Deltaproteobacteria</taxon>
        <taxon>environmental samples</taxon>
    </lineage>
</organism>
<evidence type="ECO:0000256" key="1">
    <source>
        <dbReference type="SAM" id="MobiDB-lite"/>
    </source>
</evidence>
<evidence type="ECO:0000259" key="3">
    <source>
        <dbReference type="SMART" id="SM00471"/>
    </source>
</evidence>
<dbReference type="InterPro" id="IPR011624">
    <property type="entry name" value="Metal-dep_PHydrolase_7TM_extra"/>
</dbReference>
<proteinExistence type="predicted"/>
<feature type="region of interest" description="Disordered" evidence="1">
    <location>
        <begin position="758"/>
        <end position="800"/>
    </location>
</feature>
<dbReference type="PANTHER" id="PTHR36442:SF1">
    <property type="entry name" value="CYCLIC-DI-AMP PHOSPHODIESTERASE PGPH"/>
    <property type="match status" value="1"/>
</dbReference>
<accession>A0A212KDI0</accession>
<dbReference type="CDD" id="cd00077">
    <property type="entry name" value="HDc"/>
    <property type="match status" value="1"/>
</dbReference>
<dbReference type="SMART" id="SM00471">
    <property type="entry name" value="HDc"/>
    <property type="match status" value="1"/>
</dbReference>
<dbReference type="InterPro" id="IPR003607">
    <property type="entry name" value="HD/PDEase_dom"/>
</dbReference>
<dbReference type="EMBL" id="FLUQ01000005">
    <property type="protein sequence ID" value="SBW09753.1"/>
    <property type="molecule type" value="Genomic_DNA"/>
</dbReference>
<name>A0A212KDI0_9DELT</name>
<feature type="transmembrane region" description="Helical" evidence="2">
    <location>
        <begin position="377"/>
        <end position="394"/>
    </location>
</feature>
<feature type="transmembrane region" description="Helical" evidence="2">
    <location>
        <begin position="339"/>
        <end position="357"/>
    </location>
</feature>
<dbReference type="Pfam" id="PF07698">
    <property type="entry name" value="7TM-7TMR_HD"/>
    <property type="match status" value="1"/>
</dbReference>
<reference evidence="4" key="1">
    <citation type="submission" date="2016-04" db="EMBL/GenBank/DDBJ databases">
        <authorList>
            <person name="Evans L.H."/>
            <person name="Alamgir A."/>
            <person name="Owens N."/>
            <person name="Weber N.D."/>
            <person name="Virtaneva K."/>
            <person name="Barbian K."/>
            <person name="Babar A."/>
            <person name="Rosenke K."/>
        </authorList>
    </citation>
    <scope>NUCLEOTIDE SEQUENCE</scope>
    <source>
        <strain evidence="4">86</strain>
    </source>
</reference>
<feature type="transmembrane region" description="Helical" evidence="2">
    <location>
        <begin position="307"/>
        <end position="327"/>
    </location>
</feature>
<dbReference type="AlphaFoldDB" id="A0A212KDI0"/>
<dbReference type="InterPro" id="IPR006674">
    <property type="entry name" value="HD_domain"/>
</dbReference>
<keyword evidence="2" id="KW-0812">Transmembrane</keyword>
<feature type="domain" description="HD/PDEase" evidence="3">
    <location>
        <begin position="525"/>
        <end position="680"/>
    </location>
</feature>
<feature type="transmembrane region" description="Helical" evidence="2">
    <location>
        <begin position="442"/>
        <end position="463"/>
    </location>
</feature>
<feature type="transmembrane region" description="Helical" evidence="2">
    <location>
        <begin position="475"/>
        <end position="496"/>
    </location>
</feature>
<feature type="transmembrane region" description="Helical" evidence="2">
    <location>
        <begin position="26"/>
        <end position="46"/>
    </location>
</feature>
<keyword evidence="2" id="KW-1133">Transmembrane helix</keyword>
<dbReference type="Pfam" id="PF01966">
    <property type="entry name" value="HD"/>
    <property type="match status" value="1"/>
</dbReference>
<dbReference type="Pfam" id="PF07697">
    <property type="entry name" value="7TMR-HDED"/>
    <property type="match status" value="1"/>
</dbReference>
<dbReference type="Gene3D" id="1.10.3210.10">
    <property type="entry name" value="Hypothetical protein af1432"/>
    <property type="match status" value="1"/>
</dbReference>
<dbReference type="NCBIfam" id="TIGR00277">
    <property type="entry name" value="HDIG"/>
    <property type="match status" value="1"/>
</dbReference>
<gene>
    <name evidence="4" type="ORF">KL86DPRO_50266</name>
</gene>
<dbReference type="PANTHER" id="PTHR36442">
    <property type="entry name" value="CYCLIC-DI-AMP PHOSPHODIESTERASE PGPH"/>
    <property type="match status" value="1"/>
</dbReference>
<dbReference type="InterPro" id="IPR052722">
    <property type="entry name" value="PgpH_phosphodiesterase"/>
</dbReference>
<evidence type="ECO:0000313" key="4">
    <source>
        <dbReference type="EMBL" id="SBW09753.1"/>
    </source>
</evidence>
<evidence type="ECO:0000256" key="2">
    <source>
        <dbReference type="SAM" id="Phobius"/>
    </source>
</evidence>
<feature type="transmembrane region" description="Helical" evidence="2">
    <location>
        <begin position="401"/>
        <end position="422"/>
    </location>
</feature>
<sequence>MTNIKIQTNFDRKKTRLTQWREEHHLGRGAAVLFATLIALCAVASVNLDAGPTRRFLAGEVATADIVAEHGFVVKDNRATENRREQMRAMQPLVCDLMPDGLNALRHRIQAFFTAVNAAPTLEAKEQARSAFAEQVGEELSPRVFQVLTEPATQAMVLEDILPWMEQRFSGGIVADIRLLLGSQGGIIVRNVRDGHETMYTEPQLIPDVRMAQAELGIMLRSLPNKSVVARRAGQQIVEMLLAPTLIPNYELTKTRTAEAVEAMEPTVYRVQRGEIIVRQGERVTPEQQMKLQSLGQRQADFFRHTYFIGLVCIAFIIASGLFFSPSGKASSPVSQKDLVFIALLVAGVALSSRVLMELGQKLVEINPTFSPETLAYAMPLAGLAGLSAMLFSTRRYVTTGLLLAFFSAAMYKGSLALFLFYFLSAMWNTWLIVRTQSRQDVVGTIFPLLGGLYVMWAGATFIQGGVHTRYFQEAVAVFAGGTLSLCVVFALSPLMEMAFGYVTRFRLMELLNLDQPILRDLMINAPGTYHHSLIVSQLVESGAKAIEAHAMLCKVAALYHDVGKITRPDYFIENQFGRDNPHNKLAPSMSALILLSHVKKGVELAQDHRLGSEVIDIIRQHHGTNLISYFFQKAQRLGENPSEADYCYAGPKPQTREAALVMLADIVEASSRTLDDPTPNRLQMHINNVIKGLFSSGQLDETDLTMKDLNRLSKSFLHVLVGLFHHRIKYPEKPVEKADGERQKRCAEKIACPLETDLPAEPVAHPAAASPAASPVASSVEPPVEPPLEEDGDYAIPPQ</sequence>
<dbReference type="InterPro" id="IPR011621">
    <property type="entry name" value="Metal-dep_PHydrolase_7TM_intra"/>
</dbReference>
<dbReference type="SUPFAM" id="SSF109604">
    <property type="entry name" value="HD-domain/PDEase-like"/>
    <property type="match status" value="1"/>
</dbReference>
<dbReference type="InterPro" id="IPR006675">
    <property type="entry name" value="HDIG_dom"/>
</dbReference>
<feature type="compositionally biased region" description="Low complexity" evidence="1">
    <location>
        <begin position="760"/>
        <end position="783"/>
    </location>
</feature>